<evidence type="ECO:0000256" key="1">
    <source>
        <dbReference type="ARBA" id="ARBA00022676"/>
    </source>
</evidence>
<proteinExistence type="predicted"/>
<evidence type="ECO:0000256" key="2">
    <source>
        <dbReference type="ARBA" id="ARBA00022679"/>
    </source>
</evidence>
<feature type="domain" description="Phosphoribosyltransferase" evidence="3">
    <location>
        <begin position="15"/>
        <end position="156"/>
    </location>
</feature>
<dbReference type="PANTHER" id="PTHR43363">
    <property type="entry name" value="HYPOXANTHINE PHOSPHORIBOSYLTRANSFERASE"/>
    <property type="match status" value="1"/>
</dbReference>
<evidence type="ECO:0000313" key="5">
    <source>
        <dbReference type="Proteomes" id="UP000326711"/>
    </source>
</evidence>
<keyword evidence="2 4" id="KW-0808">Transferase</keyword>
<dbReference type="InterPro" id="IPR029057">
    <property type="entry name" value="PRTase-like"/>
</dbReference>
<reference evidence="5" key="1">
    <citation type="submission" date="2019-10" db="EMBL/GenBank/DDBJ databases">
        <title>Complete genome sequence of Corynebacterium urogenitalis DSM 108747, isolated from the genital tract of a cow.</title>
        <authorList>
            <person name="Ruckert C."/>
            <person name="Ballas P."/>
            <person name="Wagener K."/>
            <person name="Drillich M."/>
            <person name="Kaempfer P."/>
            <person name="Busse H.-J."/>
            <person name="Ehling-Schulz M."/>
        </authorList>
    </citation>
    <scope>NUCLEOTIDE SEQUENCE [LARGE SCALE GENOMIC DNA]</scope>
    <source>
        <strain evidence="5">LMM 1652</strain>
    </source>
</reference>
<gene>
    <name evidence="4" type="ORF">CUROG_04700</name>
</gene>
<dbReference type="AlphaFoldDB" id="A0A5J6Z5R2"/>
<dbReference type="EMBL" id="CP045032">
    <property type="protein sequence ID" value="QFQ02314.1"/>
    <property type="molecule type" value="Genomic_DNA"/>
</dbReference>
<dbReference type="CDD" id="cd06223">
    <property type="entry name" value="PRTases_typeI"/>
    <property type="match status" value="1"/>
</dbReference>
<protein>
    <submittedName>
        <fullName evidence="4">Xanthine-guanine phosphoribosyltransferase</fullName>
    </submittedName>
</protein>
<dbReference type="SUPFAM" id="SSF53271">
    <property type="entry name" value="PRTase-like"/>
    <property type="match status" value="1"/>
</dbReference>
<evidence type="ECO:0000259" key="3">
    <source>
        <dbReference type="Pfam" id="PF00156"/>
    </source>
</evidence>
<dbReference type="Pfam" id="PF00156">
    <property type="entry name" value="Pribosyltran"/>
    <property type="match status" value="1"/>
</dbReference>
<dbReference type="GO" id="GO:0016757">
    <property type="term" value="F:glycosyltransferase activity"/>
    <property type="evidence" value="ECO:0007669"/>
    <property type="project" value="UniProtKB-KW"/>
</dbReference>
<dbReference type="RefSeq" id="WP_151902692.1">
    <property type="nucleotide sequence ID" value="NZ_CP045032.1"/>
</dbReference>
<keyword evidence="1 4" id="KW-0328">Glycosyltransferase</keyword>
<accession>A0A5J6Z5R2</accession>
<evidence type="ECO:0000313" key="4">
    <source>
        <dbReference type="EMBL" id="QFQ02314.1"/>
    </source>
</evidence>
<dbReference type="PANTHER" id="PTHR43363:SF1">
    <property type="entry name" value="HYPOXANTHINE-GUANINE PHOSPHORIBOSYLTRANSFERASE"/>
    <property type="match status" value="1"/>
</dbReference>
<dbReference type="InterPro" id="IPR000836">
    <property type="entry name" value="PRTase_dom"/>
</dbReference>
<dbReference type="OrthoDB" id="307631at2"/>
<dbReference type="Gene3D" id="3.40.50.2020">
    <property type="match status" value="1"/>
</dbReference>
<dbReference type="KEGG" id="cuo:CUROG_04700"/>
<sequence length="173" mass="19034">MTTSETANPDREVLTYEKFGHVVREMAQTIVDDWQPDIILSVARGGFFLGGGLGYAIGLKAVSVLNVEFYTGINERLDEPVILAPTPSPAELGGMKVLVADDVADSGRTLKMVKDFLAPHAKEVRTAVLYEKPSTVIHPDYVWKYTDKWIDFPWSCLPTVVPSGSEEEAKPGH</sequence>
<keyword evidence="5" id="KW-1185">Reference proteome</keyword>
<organism evidence="4 5">
    <name type="scientific">Corynebacterium urogenitale</name>
    <dbReference type="NCBI Taxonomy" id="2487892"/>
    <lineage>
        <taxon>Bacteria</taxon>
        <taxon>Bacillati</taxon>
        <taxon>Actinomycetota</taxon>
        <taxon>Actinomycetes</taxon>
        <taxon>Mycobacteriales</taxon>
        <taxon>Corynebacteriaceae</taxon>
        <taxon>Corynebacterium</taxon>
    </lineage>
</organism>
<dbReference type="Proteomes" id="UP000326711">
    <property type="component" value="Chromosome"/>
</dbReference>
<name>A0A5J6Z5R2_9CORY</name>